<dbReference type="SUPFAM" id="SSF53335">
    <property type="entry name" value="S-adenosyl-L-methionine-dependent methyltransferases"/>
    <property type="match status" value="1"/>
</dbReference>
<feature type="region of interest" description="Disordered" evidence="5">
    <location>
        <begin position="715"/>
        <end position="744"/>
    </location>
</feature>
<feature type="compositionally biased region" description="Low complexity" evidence="5">
    <location>
        <begin position="724"/>
        <end position="735"/>
    </location>
</feature>
<dbReference type="InterPro" id="IPR014816">
    <property type="entry name" value="tRNA_MeTrfase_Gcd14"/>
</dbReference>
<evidence type="ECO:0000256" key="2">
    <source>
        <dbReference type="ARBA" id="ARBA00015963"/>
    </source>
</evidence>
<dbReference type="GO" id="GO:0160107">
    <property type="term" value="F:tRNA (adenine(58)-N1)-methyltransferase activity"/>
    <property type="evidence" value="ECO:0007669"/>
    <property type="project" value="UniProtKB-EC"/>
</dbReference>
<evidence type="ECO:0000313" key="6">
    <source>
        <dbReference type="EMBL" id="KDN66851.1"/>
    </source>
</evidence>
<dbReference type="eggNOG" id="ENOG502RWWI">
    <property type="taxonomic scope" value="Eukaryota"/>
</dbReference>
<proteinExistence type="predicted"/>
<dbReference type="Proteomes" id="UP000027238">
    <property type="component" value="Unassembled WGS sequence"/>
</dbReference>
<dbReference type="PROSITE" id="PS51620">
    <property type="entry name" value="SAM_TRM61"/>
    <property type="match status" value="1"/>
</dbReference>
<evidence type="ECO:0000313" key="7">
    <source>
        <dbReference type="Proteomes" id="UP000027238"/>
    </source>
</evidence>
<dbReference type="Pfam" id="PF12796">
    <property type="entry name" value="Ank_2"/>
    <property type="match status" value="1"/>
</dbReference>
<keyword evidence="6" id="KW-0489">Methyltransferase</keyword>
<dbReference type="AlphaFoldDB" id="A0A066XM85"/>
<reference evidence="7" key="1">
    <citation type="journal article" date="2014" name="Genome Announc.">
        <title>Draft genome sequence of Colletotrichum sublineola, a destructive pathogen of cultivated sorghum.</title>
        <authorList>
            <person name="Baroncelli R."/>
            <person name="Sanz-Martin J.M."/>
            <person name="Rech G.E."/>
            <person name="Sukno S.A."/>
            <person name="Thon M.R."/>
        </authorList>
    </citation>
    <scope>NUCLEOTIDE SEQUENCE [LARGE SCALE GENOMIC DNA]</scope>
    <source>
        <strain evidence="7">TX430BB</strain>
    </source>
</reference>
<dbReference type="Gene3D" id="1.25.40.20">
    <property type="entry name" value="Ankyrin repeat-containing domain"/>
    <property type="match status" value="1"/>
</dbReference>
<dbReference type="EMBL" id="JMSE01000883">
    <property type="protein sequence ID" value="KDN66851.1"/>
    <property type="molecule type" value="Genomic_DNA"/>
</dbReference>
<dbReference type="PANTHER" id="PTHR12133:SF1">
    <property type="entry name" value="TRNA (ADENINE(58)-N(1))-METHYLTRANSFERASE, MITOCHONDRIAL"/>
    <property type="match status" value="1"/>
</dbReference>
<dbReference type="HOGENOM" id="CLU_373375_0_0_1"/>
<accession>A0A066XM85</accession>
<protein>
    <recommendedName>
        <fullName evidence="2">tRNA (adenine(58)-N(1))-methyltransferase catalytic subunit TRM61</fullName>
        <ecNumber evidence="1">2.1.1.220</ecNumber>
    </recommendedName>
    <alternativeName>
        <fullName evidence="3">tRNA(m1A58)-methyltransferase subunit TRM61</fullName>
    </alternativeName>
</protein>
<dbReference type="GO" id="GO:0005739">
    <property type="term" value="C:mitochondrion"/>
    <property type="evidence" value="ECO:0007669"/>
    <property type="project" value="TreeGrafter"/>
</dbReference>
<evidence type="ECO:0000256" key="4">
    <source>
        <dbReference type="PROSITE-ProRule" id="PRU00023"/>
    </source>
</evidence>
<dbReference type="OrthoDB" id="5585464at2759"/>
<comment type="caution">
    <text evidence="6">The sequence shown here is derived from an EMBL/GenBank/DDBJ whole genome shotgun (WGS) entry which is preliminary data.</text>
</comment>
<gene>
    <name evidence="6" type="ORF">CSUB01_07396</name>
</gene>
<dbReference type="GO" id="GO:0030488">
    <property type="term" value="P:tRNA methylation"/>
    <property type="evidence" value="ECO:0007669"/>
    <property type="project" value="InterPro"/>
</dbReference>
<evidence type="ECO:0000256" key="3">
    <source>
        <dbReference type="ARBA" id="ARBA00033309"/>
    </source>
</evidence>
<feature type="repeat" description="ANK" evidence="4">
    <location>
        <begin position="117"/>
        <end position="149"/>
    </location>
</feature>
<dbReference type="STRING" id="1173701.A0A066XM85"/>
<dbReference type="SMART" id="SM00248">
    <property type="entry name" value="ANK"/>
    <property type="match status" value="3"/>
</dbReference>
<sequence length="744" mass="81057">MATIEHLPNELLVAIAKSVRDVRGLASMAKMNRRFNSIATLPLYREAVRRQMNDALFYCAGEGLLGALELLRAAGQDLDVRQISESDEERTRKTFMAAWELEEFDLKAAFQKAYRRTQEGAIHRAVLKGQTEAVRWLISHGVPVDSVSANLCECDDAEDSGTRSPLHLALCRGQEEVAHILLANGAKIDEFKPFSNTTAWQSAIQSRHPATAMEFALSLAATHSEMFARHADGLDIDSEHDGHSVTEQDILSSVTALLDPIACLEAYAESKKSEAVLGQKRILEHPMMHGQLPLRNVGLLTEEANFITEQLLEIFDEMRFTAPKHSSRPIREHDVIILRQRGAKEPKIHLSPPLRPDTPIKLAYGASINTSDIIGKTFSDTVNDSGGRNVRFLEASLAQYIANSPRVATPIYPQDANLIVSFLDLNLPAPGEDPDFDAGPPMEIFEAGTGMGALTLYLARAIHGANPPVPPQLRDALCTAPYERNSLPRKVVTDDDDEASGYDTSPHALDLAGQPELAALHDGHAARRRAILHTLDVNPTASRMAHSLVRHFRRGMYLPDVDFHVRTIRSYLSSRLSQNGGRPFLAHAILDLPASQDHADIAVEALQPSGKLVVFYPSITQILEFVVWAKDTGQPLALDRVVELPTSTSGSDGMFRDGNGGRDWEVKVVNVRKAIKEGQTGAAARGHVCRPKVGTLVVGGGFVAVFSRLPRQAASATGDNDGVAAAESASETAASSDEDALARL</sequence>
<dbReference type="InterPro" id="IPR002110">
    <property type="entry name" value="Ankyrin_rpt"/>
</dbReference>
<name>A0A066XM85_COLSU</name>
<dbReference type="InterPro" id="IPR029063">
    <property type="entry name" value="SAM-dependent_MTases_sf"/>
</dbReference>
<evidence type="ECO:0000256" key="1">
    <source>
        <dbReference type="ARBA" id="ARBA00012796"/>
    </source>
</evidence>
<keyword evidence="6" id="KW-0808">Transferase</keyword>
<organism evidence="6 7">
    <name type="scientific">Colletotrichum sublineola</name>
    <name type="common">Sorghum anthracnose fungus</name>
    <dbReference type="NCBI Taxonomy" id="1173701"/>
    <lineage>
        <taxon>Eukaryota</taxon>
        <taxon>Fungi</taxon>
        <taxon>Dikarya</taxon>
        <taxon>Ascomycota</taxon>
        <taxon>Pezizomycotina</taxon>
        <taxon>Sordariomycetes</taxon>
        <taxon>Hypocreomycetidae</taxon>
        <taxon>Glomerellales</taxon>
        <taxon>Glomerellaceae</taxon>
        <taxon>Colletotrichum</taxon>
        <taxon>Colletotrichum graminicola species complex</taxon>
    </lineage>
</organism>
<dbReference type="Gene3D" id="3.40.50.150">
    <property type="entry name" value="Vaccinia Virus protein VP39"/>
    <property type="match status" value="1"/>
</dbReference>
<dbReference type="PROSITE" id="PS50297">
    <property type="entry name" value="ANK_REP_REGION"/>
    <property type="match status" value="1"/>
</dbReference>
<evidence type="ECO:0000256" key="5">
    <source>
        <dbReference type="SAM" id="MobiDB-lite"/>
    </source>
</evidence>
<feature type="repeat" description="ANK" evidence="4">
    <location>
        <begin position="161"/>
        <end position="193"/>
    </location>
</feature>
<dbReference type="InterPro" id="IPR036770">
    <property type="entry name" value="Ankyrin_rpt-contain_sf"/>
</dbReference>
<keyword evidence="7" id="KW-1185">Reference proteome</keyword>
<dbReference type="EC" id="2.1.1.220" evidence="1"/>
<dbReference type="PROSITE" id="PS50088">
    <property type="entry name" value="ANK_REPEAT"/>
    <property type="match status" value="2"/>
</dbReference>
<dbReference type="SUPFAM" id="SSF48403">
    <property type="entry name" value="Ankyrin repeat"/>
    <property type="match status" value="1"/>
</dbReference>
<dbReference type="GO" id="GO:0031515">
    <property type="term" value="C:tRNA (m1A) methyltransferase complex"/>
    <property type="evidence" value="ECO:0007669"/>
    <property type="project" value="InterPro"/>
</dbReference>
<dbReference type="PANTHER" id="PTHR12133">
    <property type="entry name" value="TRNA (ADENINE(58)-N(1))-METHYLTRANSFERASE"/>
    <property type="match status" value="1"/>
</dbReference>
<keyword evidence="4" id="KW-0040">ANK repeat</keyword>